<protein>
    <recommendedName>
        <fullName evidence="2">protein-tyrosine-phosphatase</fullName>
        <ecNumber evidence="2">3.1.3.48</ecNumber>
    </recommendedName>
</protein>
<dbReference type="InterPro" id="IPR036196">
    <property type="entry name" value="Ptyr_pPase_sf"/>
</dbReference>
<dbReference type="InterPro" id="IPR017867">
    <property type="entry name" value="Tyr_phospatase_low_mol_wt"/>
</dbReference>
<sequence length="163" mass="18194">MSAAKPVRVLMVCTGNICRSPTAHGVLEKMVADAGLQHRVQVDSAGTHGYHVGEAPDARSQQHARRRGYDLSGQRARQLTKQDFDAFDLVLVMDSANEAAARRLASPAQQQRLHRLTDYCQHFGDQEVPDPYYGGERGFEHVLDLVEDACRNLLQNIVQNRQT</sequence>
<evidence type="ECO:0000256" key="2">
    <source>
        <dbReference type="ARBA" id="ARBA00013064"/>
    </source>
</evidence>
<dbReference type="PANTHER" id="PTHR11717:SF7">
    <property type="entry name" value="LOW MOLECULAR WEIGHT PHOSPHOTYROSINE PROTEIN PHOSPHATASE"/>
    <property type="match status" value="1"/>
</dbReference>
<dbReference type="EMBL" id="BKBW01000001">
    <property type="protein sequence ID" value="GEQ73063.1"/>
    <property type="molecule type" value="Genomic_DNA"/>
</dbReference>
<dbReference type="Proteomes" id="UP000323105">
    <property type="component" value="Unassembled WGS sequence"/>
</dbReference>
<dbReference type="InterPro" id="IPR050438">
    <property type="entry name" value="LMW_PTPase"/>
</dbReference>
<feature type="active site" evidence="5">
    <location>
        <position position="19"/>
    </location>
</feature>
<dbReference type="InterPro" id="IPR023485">
    <property type="entry name" value="Ptyr_pPase"/>
</dbReference>
<dbReference type="PRINTS" id="PR00719">
    <property type="entry name" value="LMWPTPASE"/>
</dbReference>
<organism evidence="7 8">
    <name type="scientific">Comamonas testosteroni</name>
    <name type="common">Pseudomonas testosteroni</name>
    <dbReference type="NCBI Taxonomy" id="285"/>
    <lineage>
        <taxon>Bacteria</taxon>
        <taxon>Pseudomonadati</taxon>
        <taxon>Pseudomonadota</taxon>
        <taxon>Betaproteobacteria</taxon>
        <taxon>Burkholderiales</taxon>
        <taxon>Comamonadaceae</taxon>
        <taxon>Comamonas</taxon>
    </lineage>
</organism>
<gene>
    <name evidence="7" type="primary">ptpA</name>
    <name evidence="7" type="ORF">CTTA_0068</name>
</gene>
<dbReference type="SMART" id="SM00226">
    <property type="entry name" value="LMWPc"/>
    <property type="match status" value="1"/>
</dbReference>
<reference evidence="7 8" key="1">
    <citation type="journal article" date="2019" name="Microbiol. Resour. Announc.">
        <title>Draft Genome Sequence of Comamonas testosteroni TA441, a Bacterium That Has a Cryptic Phenol Degradation Gene Cluster.</title>
        <authorList>
            <person name="Arai H."/>
            <person name="Ishii M."/>
        </authorList>
    </citation>
    <scope>NUCLEOTIDE SEQUENCE [LARGE SCALE GENOMIC DNA]</scope>
    <source>
        <strain evidence="7 8">TA441</strain>
    </source>
</reference>
<dbReference type="RefSeq" id="WP_149354266.1">
    <property type="nucleotide sequence ID" value="NZ_BKBW01000001.1"/>
</dbReference>
<dbReference type="EC" id="3.1.3.48" evidence="2"/>
<proteinExistence type="inferred from homology"/>
<evidence type="ECO:0000259" key="6">
    <source>
        <dbReference type="SMART" id="SM00226"/>
    </source>
</evidence>
<name>A0A5A7M5U4_COMTE</name>
<dbReference type="Gene3D" id="3.40.50.2300">
    <property type="match status" value="1"/>
</dbReference>
<dbReference type="FunFam" id="3.40.50.2300:FF:000113">
    <property type="entry name" value="Low molecular weight protein-tyrosine-phosphatase"/>
    <property type="match status" value="1"/>
</dbReference>
<keyword evidence="4" id="KW-0904">Protein phosphatase</keyword>
<evidence type="ECO:0000256" key="3">
    <source>
        <dbReference type="ARBA" id="ARBA00022801"/>
    </source>
</evidence>
<evidence type="ECO:0000313" key="8">
    <source>
        <dbReference type="Proteomes" id="UP000323105"/>
    </source>
</evidence>
<evidence type="ECO:0000256" key="5">
    <source>
        <dbReference type="PIRSR" id="PIRSR617867-1"/>
    </source>
</evidence>
<dbReference type="GO" id="GO:0004725">
    <property type="term" value="F:protein tyrosine phosphatase activity"/>
    <property type="evidence" value="ECO:0007669"/>
    <property type="project" value="UniProtKB-EC"/>
</dbReference>
<feature type="active site" description="Proton donor" evidence="5">
    <location>
        <position position="130"/>
    </location>
</feature>
<dbReference type="CDD" id="cd16343">
    <property type="entry name" value="LMWPTP"/>
    <property type="match status" value="1"/>
</dbReference>
<evidence type="ECO:0000313" key="7">
    <source>
        <dbReference type="EMBL" id="GEQ73063.1"/>
    </source>
</evidence>
<accession>A0A5A7M5U4</accession>
<dbReference type="AlphaFoldDB" id="A0A5A7M5U4"/>
<dbReference type="Pfam" id="PF01451">
    <property type="entry name" value="LMWPc"/>
    <property type="match status" value="1"/>
</dbReference>
<dbReference type="SUPFAM" id="SSF52788">
    <property type="entry name" value="Phosphotyrosine protein phosphatases I"/>
    <property type="match status" value="1"/>
</dbReference>
<evidence type="ECO:0000256" key="4">
    <source>
        <dbReference type="ARBA" id="ARBA00022912"/>
    </source>
</evidence>
<dbReference type="PANTHER" id="PTHR11717">
    <property type="entry name" value="LOW MOLECULAR WEIGHT PROTEIN TYROSINE PHOSPHATASE"/>
    <property type="match status" value="1"/>
</dbReference>
<comment type="similarity">
    <text evidence="1">Belongs to the low molecular weight phosphotyrosine protein phosphatase family.</text>
</comment>
<feature type="active site" description="Nucleophile" evidence="5">
    <location>
        <position position="13"/>
    </location>
</feature>
<keyword evidence="3" id="KW-0378">Hydrolase</keyword>
<comment type="caution">
    <text evidence="7">The sequence shown here is derived from an EMBL/GenBank/DDBJ whole genome shotgun (WGS) entry which is preliminary data.</text>
</comment>
<evidence type="ECO:0000256" key="1">
    <source>
        <dbReference type="ARBA" id="ARBA00011063"/>
    </source>
</evidence>
<feature type="domain" description="Phosphotyrosine protein phosphatase I" evidence="6">
    <location>
        <begin position="7"/>
        <end position="156"/>
    </location>
</feature>